<reference evidence="3" key="1">
    <citation type="submission" date="2023-10" db="EMBL/GenBank/DDBJ databases">
        <authorList>
            <person name="Chen Y."/>
            <person name="Shah S."/>
            <person name="Dougan E. K."/>
            <person name="Thang M."/>
            <person name="Chan C."/>
        </authorList>
    </citation>
    <scope>NUCLEOTIDE SEQUENCE [LARGE SCALE GENOMIC DNA]</scope>
</reference>
<organism evidence="3 4">
    <name type="scientific">Prorocentrum cordatum</name>
    <dbReference type="NCBI Taxonomy" id="2364126"/>
    <lineage>
        <taxon>Eukaryota</taxon>
        <taxon>Sar</taxon>
        <taxon>Alveolata</taxon>
        <taxon>Dinophyceae</taxon>
        <taxon>Prorocentrales</taxon>
        <taxon>Prorocentraceae</taxon>
        <taxon>Prorocentrum</taxon>
    </lineage>
</organism>
<dbReference type="InterPro" id="IPR012340">
    <property type="entry name" value="NA-bd_OB-fold"/>
</dbReference>
<feature type="compositionally biased region" description="Gly residues" evidence="1">
    <location>
        <begin position="362"/>
        <end position="376"/>
    </location>
</feature>
<name>A0ABN9W1L3_9DINO</name>
<evidence type="ECO:0000256" key="1">
    <source>
        <dbReference type="SAM" id="MobiDB-lite"/>
    </source>
</evidence>
<feature type="region of interest" description="Disordered" evidence="1">
    <location>
        <begin position="82"/>
        <end position="102"/>
    </location>
</feature>
<comment type="caution">
    <text evidence="3">The sequence shown here is derived from an EMBL/GenBank/DDBJ whole genome shotgun (WGS) entry which is preliminary data.</text>
</comment>
<dbReference type="PROSITE" id="PS50126">
    <property type="entry name" value="S1"/>
    <property type="match status" value="1"/>
</dbReference>
<sequence length="601" mass="62504">MRRDGDGKGGQHDGPDVGRELRDEDMEDPSVPPWMLAEWVLRTPLTGPVGSAPLALDPGLFVSDALAARVAARNRTPRAAPSILKKGGEAGGPGGGARELPGKTVRWCDRAPEVQEPPGEEAWQWPGSCPGEGERAWSWSACHHAGAARAWSGWAADGPGAAQAAGGHAAWSWREAWGEGWGGPTTVGPEAAGASDRGDGWWRSSSWWEATSGEPAARCSAQWWGTTPAASIWEARRSDRDPGESHDTPAARRSRDSASWRGGCGPPHEVLAHTAATWQRACASSELRLAGEAQRPPEGYSGGGALSDGCSPGRDLGGHDAGAQAARWWCDGTSAGGGSGAAPGGGHDAGAQAARWWCDGASAGGGSGAAPDGGGSRSSSARAHEGCSDTMAASLAYLRPTTPRPAHGWVHKEGKATSELQCGDPAEGWVTNVATLGVYVNFGAQKDALVPAREVDKLGRAFKTGDWVGGLRILAIDPIKNHITLEAVAGNRGGGRTSRQQEARGRTAPSQLGLRDNQRRWNSAAAWSPRPWQGRSAASRWLDEGAEGTGQDWLKAVAAQGSGSSGEGEAPGSRLWSSAGYALFRAGDQLDRALASRVFVL</sequence>
<proteinExistence type="predicted"/>
<dbReference type="EMBL" id="CAUYUJ010018014">
    <property type="protein sequence ID" value="CAK0879891.1"/>
    <property type="molecule type" value="Genomic_DNA"/>
</dbReference>
<feature type="region of interest" description="Disordered" evidence="1">
    <location>
        <begin position="490"/>
        <end position="511"/>
    </location>
</feature>
<dbReference type="Gene3D" id="2.40.50.140">
    <property type="entry name" value="Nucleic acid-binding proteins"/>
    <property type="match status" value="1"/>
</dbReference>
<evidence type="ECO:0000259" key="2">
    <source>
        <dbReference type="PROSITE" id="PS50126"/>
    </source>
</evidence>
<dbReference type="InterPro" id="IPR003029">
    <property type="entry name" value="S1_domain"/>
</dbReference>
<feature type="domain" description="S1 motif" evidence="2">
    <location>
        <begin position="423"/>
        <end position="468"/>
    </location>
</feature>
<feature type="region of interest" description="Disordered" evidence="1">
    <location>
        <begin position="362"/>
        <end position="385"/>
    </location>
</feature>
<evidence type="ECO:0000313" key="3">
    <source>
        <dbReference type="EMBL" id="CAK0879891.1"/>
    </source>
</evidence>
<feature type="region of interest" description="Disordered" evidence="1">
    <location>
        <begin position="1"/>
        <end position="30"/>
    </location>
</feature>
<feature type="compositionally biased region" description="Basic and acidic residues" evidence="1">
    <location>
        <begin position="234"/>
        <end position="258"/>
    </location>
</feature>
<gene>
    <name evidence="3" type="ORF">PCOR1329_LOCUS63196</name>
</gene>
<accession>A0ABN9W1L3</accession>
<feature type="region of interest" description="Disordered" evidence="1">
    <location>
        <begin position="233"/>
        <end position="268"/>
    </location>
</feature>
<feature type="region of interest" description="Disordered" evidence="1">
    <location>
        <begin position="292"/>
        <end position="319"/>
    </location>
</feature>
<feature type="compositionally biased region" description="Basic and acidic residues" evidence="1">
    <location>
        <begin position="1"/>
        <end position="22"/>
    </location>
</feature>
<evidence type="ECO:0000313" key="4">
    <source>
        <dbReference type="Proteomes" id="UP001189429"/>
    </source>
</evidence>
<protein>
    <recommendedName>
        <fullName evidence="2">S1 motif domain-containing protein</fullName>
    </recommendedName>
</protein>
<dbReference type="Proteomes" id="UP001189429">
    <property type="component" value="Unassembled WGS sequence"/>
</dbReference>
<keyword evidence="4" id="KW-1185">Reference proteome</keyword>
<dbReference type="SUPFAM" id="SSF50249">
    <property type="entry name" value="Nucleic acid-binding proteins"/>
    <property type="match status" value="1"/>
</dbReference>